<evidence type="ECO:0000256" key="1">
    <source>
        <dbReference type="ARBA" id="ARBA00000553"/>
    </source>
</evidence>
<dbReference type="EMBL" id="JACIET010000001">
    <property type="protein sequence ID" value="MBB4011195.1"/>
    <property type="molecule type" value="Genomic_DNA"/>
</dbReference>
<sequence>MTEWLIPEWPAPRNVRALFSTRKGGVSLPPYAGLNLGTHVGDDPVAVAANRQRVRAHVPAEPCWLEQVHGTQVVDADAPLSRIADAATTREANAVCVVMVADCLPVLFCNRAGSVVGAAHAGWRGLHAGVLEATIARMDVAPEDLLVWLGPAIGPKHFEVGPEVRAAFVESSPEDADCFAAGEGDRWMADLFGLAKARLARAGVGAGAVFGGKRCTVSDRESFYSYRRDGRSGRMGAFIWMEGNLPAA</sequence>
<keyword evidence="5" id="KW-0378">Hydrolase</keyword>
<dbReference type="RefSeq" id="WP_183631543.1">
    <property type="nucleotide sequence ID" value="NZ_BAABLE010000011.1"/>
</dbReference>
<dbReference type="GO" id="GO:0017061">
    <property type="term" value="F:S-methyl-5-thioadenosine phosphorylase activity"/>
    <property type="evidence" value="ECO:0007669"/>
    <property type="project" value="UniProtKB-EC"/>
</dbReference>
<name>A0A840BDM5_9RHOO</name>
<dbReference type="Gene3D" id="3.60.140.10">
    <property type="entry name" value="CNF1/YfiH-like putative cysteine hydrolases"/>
    <property type="match status" value="1"/>
</dbReference>
<dbReference type="Proteomes" id="UP000561045">
    <property type="component" value="Unassembled WGS sequence"/>
</dbReference>
<dbReference type="CDD" id="cd16833">
    <property type="entry name" value="YfiH"/>
    <property type="match status" value="1"/>
</dbReference>
<comment type="catalytic activity">
    <reaction evidence="7">
        <text>adenosine + H2O + H(+) = inosine + NH4(+)</text>
        <dbReference type="Rhea" id="RHEA:24408"/>
        <dbReference type="ChEBI" id="CHEBI:15377"/>
        <dbReference type="ChEBI" id="CHEBI:15378"/>
        <dbReference type="ChEBI" id="CHEBI:16335"/>
        <dbReference type="ChEBI" id="CHEBI:17596"/>
        <dbReference type="ChEBI" id="CHEBI:28938"/>
        <dbReference type="EC" id="3.5.4.4"/>
    </reaction>
    <physiologicalReaction direction="left-to-right" evidence="7">
        <dbReference type="Rhea" id="RHEA:24409"/>
    </physiologicalReaction>
</comment>
<dbReference type="NCBIfam" id="TIGR00726">
    <property type="entry name" value="peptidoglycan editing factor PgeF"/>
    <property type="match status" value="1"/>
</dbReference>
<dbReference type="AlphaFoldDB" id="A0A840BDM5"/>
<accession>A0A840BDM5</accession>
<dbReference type="PANTHER" id="PTHR30616:SF2">
    <property type="entry name" value="PURINE NUCLEOSIDE PHOSPHORYLASE LACC1"/>
    <property type="match status" value="1"/>
</dbReference>
<evidence type="ECO:0000256" key="2">
    <source>
        <dbReference type="ARBA" id="ARBA00007353"/>
    </source>
</evidence>
<evidence type="ECO:0000256" key="4">
    <source>
        <dbReference type="ARBA" id="ARBA00022723"/>
    </source>
</evidence>
<protein>
    <recommendedName>
        <fullName evidence="10">Purine nucleoside phosphorylase</fullName>
    </recommendedName>
</protein>
<dbReference type="SUPFAM" id="SSF64438">
    <property type="entry name" value="CNF1/YfiH-like putative cysteine hydrolases"/>
    <property type="match status" value="1"/>
</dbReference>
<keyword evidence="12" id="KW-1185">Reference proteome</keyword>
<comment type="catalytic activity">
    <reaction evidence="8">
        <text>adenosine + phosphate = alpha-D-ribose 1-phosphate + adenine</text>
        <dbReference type="Rhea" id="RHEA:27642"/>
        <dbReference type="ChEBI" id="CHEBI:16335"/>
        <dbReference type="ChEBI" id="CHEBI:16708"/>
        <dbReference type="ChEBI" id="CHEBI:43474"/>
        <dbReference type="ChEBI" id="CHEBI:57720"/>
        <dbReference type="EC" id="2.4.2.1"/>
    </reaction>
    <physiologicalReaction direction="left-to-right" evidence="8">
        <dbReference type="Rhea" id="RHEA:27643"/>
    </physiologicalReaction>
</comment>
<evidence type="ECO:0000256" key="8">
    <source>
        <dbReference type="ARBA" id="ARBA00048968"/>
    </source>
</evidence>
<dbReference type="InterPro" id="IPR038371">
    <property type="entry name" value="Cu_polyphenol_OxRdtase_sf"/>
</dbReference>
<comment type="catalytic activity">
    <reaction evidence="9">
        <text>S-methyl-5'-thioadenosine + phosphate = 5-(methylsulfanyl)-alpha-D-ribose 1-phosphate + adenine</text>
        <dbReference type="Rhea" id="RHEA:11852"/>
        <dbReference type="ChEBI" id="CHEBI:16708"/>
        <dbReference type="ChEBI" id="CHEBI:17509"/>
        <dbReference type="ChEBI" id="CHEBI:43474"/>
        <dbReference type="ChEBI" id="CHEBI:58533"/>
        <dbReference type="EC" id="2.4.2.28"/>
    </reaction>
    <physiologicalReaction direction="left-to-right" evidence="9">
        <dbReference type="Rhea" id="RHEA:11853"/>
    </physiologicalReaction>
</comment>
<dbReference type="GO" id="GO:0005507">
    <property type="term" value="F:copper ion binding"/>
    <property type="evidence" value="ECO:0007669"/>
    <property type="project" value="TreeGrafter"/>
</dbReference>
<keyword evidence="4" id="KW-0479">Metal-binding</keyword>
<evidence type="ECO:0000256" key="6">
    <source>
        <dbReference type="ARBA" id="ARBA00022833"/>
    </source>
</evidence>
<evidence type="ECO:0000256" key="7">
    <source>
        <dbReference type="ARBA" id="ARBA00047989"/>
    </source>
</evidence>
<keyword evidence="6" id="KW-0862">Zinc</keyword>
<evidence type="ECO:0000256" key="3">
    <source>
        <dbReference type="ARBA" id="ARBA00022679"/>
    </source>
</evidence>
<evidence type="ECO:0000256" key="5">
    <source>
        <dbReference type="ARBA" id="ARBA00022801"/>
    </source>
</evidence>
<keyword evidence="3" id="KW-0808">Transferase</keyword>
<gene>
    <name evidence="11" type="ORF">GGR36_000503</name>
</gene>
<proteinExistence type="inferred from homology"/>
<dbReference type="InterPro" id="IPR011324">
    <property type="entry name" value="Cytotoxic_necrot_fac-like_cat"/>
</dbReference>
<evidence type="ECO:0000256" key="9">
    <source>
        <dbReference type="ARBA" id="ARBA00049893"/>
    </source>
</evidence>
<dbReference type="PANTHER" id="PTHR30616">
    <property type="entry name" value="UNCHARACTERIZED PROTEIN YFIH"/>
    <property type="match status" value="1"/>
</dbReference>
<comment type="similarity">
    <text evidence="2 10">Belongs to the purine nucleoside phosphorylase YfiH/LACC1 family.</text>
</comment>
<organism evidence="11 12">
    <name type="scientific">Niveibacterium umoris</name>
    <dbReference type="NCBI Taxonomy" id="1193620"/>
    <lineage>
        <taxon>Bacteria</taxon>
        <taxon>Pseudomonadati</taxon>
        <taxon>Pseudomonadota</taxon>
        <taxon>Betaproteobacteria</taxon>
        <taxon>Rhodocyclales</taxon>
        <taxon>Rhodocyclaceae</taxon>
        <taxon>Niveibacterium</taxon>
    </lineage>
</organism>
<dbReference type="Pfam" id="PF02578">
    <property type="entry name" value="Cu-oxidase_4"/>
    <property type="match status" value="1"/>
</dbReference>
<evidence type="ECO:0000256" key="10">
    <source>
        <dbReference type="RuleBase" id="RU361274"/>
    </source>
</evidence>
<comment type="catalytic activity">
    <reaction evidence="1">
        <text>inosine + phosphate = alpha-D-ribose 1-phosphate + hypoxanthine</text>
        <dbReference type="Rhea" id="RHEA:27646"/>
        <dbReference type="ChEBI" id="CHEBI:17368"/>
        <dbReference type="ChEBI" id="CHEBI:17596"/>
        <dbReference type="ChEBI" id="CHEBI:43474"/>
        <dbReference type="ChEBI" id="CHEBI:57720"/>
        <dbReference type="EC" id="2.4.2.1"/>
    </reaction>
    <physiologicalReaction direction="left-to-right" evidence="1">
        <dbReference type="Rhea" id="RHEA:27647"/>
    </physiologicalReaction>
</comment>
<dbReference type="InterPro" id="IPR003730">
    <property type="entry name" value="Cu_polyphenol_OxRdtase"/>
</dbReference>
<dbReference type="GO" id="GO:0016787">
    <property type="term" value="F:hydrolase activity"/>
    <property type="evidence" value="ECO:0007669"/>
    <property type="project" value="UniProtKB-KW"/>
</dbReference>
<evidence type="ECO:0000313" key="12">
    <source>
        <dbReference type="Proteomes" id="UP000561045"/>
    </source>
</evidence>
<evidence type="ECO:0000313" key="11">
    <source>
        <dbReference type="EMBL" id="MBB4011195.1"/>
    </source>
</evidence>
<reference evidence="11 12" key="1">
    <citation type="submission" date="2020-08" db="EMBL/GenBank/DDBJ databases">
        <title>Genomic Encyclopedia of Type Strains, Phase IV (KMG-IV): sequencing the most valuable type-strain genomes for metagenomic binning, comparative biology and taxonomic classification.</title>
        <authorList>
            <person name="Goeker M."/>
        </authorList>
    </citation>
    <scope>NUCLEOTIDE SEQUENCE [LARGE SCALE GENOMIC DNA]</scope>
    <source>
        <strain evidence="11 12">DSM 106739</strain>
    </source>
</reference>
<comment type="caution">
    <text evidence="11">The sequence shown here is derived from an EMBL/GenBank/DDBJ whole genome shotgun (WGS) entry which is preliminary data.</text>
</comment>